<accession>A0AAD0ZKG9</accession>
<name>A0AAD0ZKG9_9PSED</name>
<protein>
    <submittedName>
        <fullName evidence="2">Uncharacterized protein</fullName>
    </submittedName>
</protein>
<dbReference type="EMBL" id="CP027750">
    <property type="protein sequence ID" value="AZE30612.1"/>
    <property type="molecule type" value="Genomic_DNA"/>
</dbReference>
<evidence type="ECO:0000256" key="1">
    <source>
        <dbReference type="SAM" id="MobiDB-lite"/>
    </source>
</evidence>
<evidence type="ECO:0000313" key="3">
    <source>
        <dbReference type="Proteomes" id="UP000280455"/>
    </source>
</evidence>
<feature type="compositionally biased region" description="Basic and acidic residues" evidence="1">
    <location>
        <begin position="25"/>
        <end position="39"/>
    </location>
</feature>
<reference evidence="2 3" key="1">
    <citation type="submission" date="2018-03" db="EMBL/GenBank/DDBJ databases">
        <title>Diversity of phytobeneficial traits revealed by whole-genome analysis of worldwide-isolated phenazine-producing Pseudomonas spp.</title>
        <authorList>
            <person name="Biessy A."/>
            <person name="Novinscak A."/>
            <person name="Blom J."/>
            <person name="Leger G."/>
            <person name="Thomashow L.S."/>
            <person name="Cazorla F.M."/>
            <person name="Josic D."/>
            <person name="Filion M."/>
        </authorList>
    </citation>
    <scope>NUCLEOTIDE SEQUENCE [LARGE SCALE GENOMIC DNA]</scope>
    <source>
        <strain evidence="2 3">ChPhzS24</strain>
    </source>
</reference>
<organism evidence="2 3">
    <name type="scientific">Pseudomonas chlororaphis subsp. aureofaciens</name>
    <dbReference type="NCBI Taxonomy" id="587851"/>
    <lineage>
        <taxon>Bacteria</taxon>
        <taxon>Pseudomonadati</taxon>
        <taxon>Pseudomonadota</taxon>
        <taxon>Gammaproteobacteria</taxon>
        <taxon>Pseudomonadales</taxon>
        <taxon>Pseudomonadaceae</taxon>
        <taxon>Pseudomonas</taxon>
    </lineage>
</organism>
<dbReference type="Proteomes" id="UP000280455">
    <property type="component" value="Chromosome"/>
</dbReference>
<feature type="region of interest" description="Disordered" evidence="1">
    <location>
        <begin position="1"/>
        <end position="55"/>
    </location>
</feature>
<proteinExistence type="predicted"/>
<dbReference type="AlphaFoldDB" id="A0AAD0ZKG9"/>
<gene>
    <name evidence="2" type="ORF">C4K07_3830</name>
</gene>
<evidence type="ECO:0000313" key="2">
    <source>
        <dbReference type="EMBL" id="AZE30612.1"/>
    </source>
</evidence>
<sequence>MHSDSSLKVKRGRPFRKPSLADGGARVERSFGGTADRDQSSASCGAARRRITYIR</sequence>